<dbReference type="EMBL" id="ML977311">
    <property type="protein sequence ID" value="KAF2122416.1"/>
    <property type="molecule type" value="Genomic_DNA"/>
</dbReference>
<gene>
    <name evidence="4" type="ORF">BDV96DRAFT_627478</name>
</gene>
<dbReference type="InterPro" id="IPR053208">
    <property type="entry name" value="GMC_Oxidoreductase_CD"/>
</dbReference>
<dbReference type="InterPro" id="IPR036188">
    <property type="entry name" value="FAD/NAD-bd_sf"/>
</dbReference>
<dbReference type="PANTHER" id="PTHR47190">
    <property type="entry name" value="DEHYDROGENASE, PUTATIVE-RELATED"/>
    <property type="match status" value="1"/>
</dbReference>
<comment type="similarity">
    <text evidence="1">Belongs to the GMC oxidoreductase family.</text>
</comment>
<evidence type="ECO:0000259" key="2">
    <source>
        <dbReference type="PROSITE" id="PS00623"/>
    </source>
</evidence>
<evidence type="ECO:0000256" key="1">
    <source>
        <dbReference type="RuleBase" id="RU003968"/>
    </source>
</evidence>
<dbReference type="InterPro" id="IPR000172">
    <property type="entry name" value="GMC_OxRdtase_N"/>
</dbReference>
<dbReference type="GO" id="GO:0016614">
    <property type="term" value="F:oxidoreductase activity, acting on CH-OH group of donors"/>
    <property type="evidence" value="ECO:0007669"/>
    <property type="project" value="InterPro"/>
</dbReference>
<protein>
    <recommendedName>
        <fullName evidence="2 3">Glucose-methanol-choline oxidoreductase N-terminal domain-containing protein</fullName>
    </recommendedName>
</protein>
<name>A0A6A5ZT44_9PLEO</name>
<dbReference type="Gene3D" id="3.30.410.10">
    <property type="entry name" value="Cholesterol Oxidase, domain 2"/>
    <property type="match status" value="1"/>
</dbReference>
<dbReference type="Pfam" id="PF00732">
    <property type="entry name" value="GMC_oxred_N"/>
    <property type="match status" value="1"/>
</dbReference>
<dbReference type="PROSITE" id="PS00623">
    <property type="entry name" value="GMC_OXRED_1"/>
    <property type="match status" value="1"/>
</dbReference>
<keyword evidence="1" id="KW-0274">FAD</keyword>
<dbReference type="SUPFAM" id="SSF49344">
    <property type="entry name" value="CBD9-like"/>
    <property type="match status" value="1"/>
</dbReference>
<keyword evidence="1" id="KW-0285">Flavoprotein</keyword>
<dbReference type="SUPFAM" id="SSF51905">
    <property type="entry name" value="FAD/NAD(P)-binding domain"/>
    <property type="match status" value="1"/>
</dbReference>
<proteinExistence type="inferred from homology"/>
<dbReference type="GO" id="GO:0050660">
    <property type="term" value="F:flavin adenine dinucleotide binding"/>
    <property type="evidence" value="ECO:0007669"/>
    <property type="project" value="InterPro"/>
</dbReference>
<sequence length="548" mass="57840">MPLLLDPSICGLTWAHPLRSLPSFLHSLRSFLFTMALRRLLSSLFIAASYAGIQAQTAANYTDPATGIKFLQVTQEGGHAFGVALPEVGGSDFIGQLSAPLPEGWAGCILGGGTTVNGLAFIRPPSFAFDDKWPLGWKWSDVEASAERFYDRNPGTLLPSADGHYYDYAVYDVLSRNLAAAGRNSTDTSANPDDKSKIFSFVAVNVLAGKRAGPVATYLPLMQNQSTFKLMLNTLVLRAVRTNSTITGVEAQLQDGSRMIINVNQGGKVILAAGAMSSSRILFRSGIGPSDQINVVKSGSTPIAFPDENAWIESPVGFVKDHTTLAVTFTVKPGMTIMGEPDYTNPKSSIMRLNTFQTVTTSDNHKLIVQTHNWATENTTITTLFLLTQGTTSNGTLGLTVDGNTVWTQSPYLQTATDREVLAIAVDTWLAMSCLPNSTIEYVVDAGMHADLPTGNTQAIVGVAAEHAVQKILALDTGVAGGNATSSASVSVEAGSATSTAIGVATGMPLSSDSLSWIATSPSSLAAITSTVATRTGRVPYGPTASFS</sequence>
<dbReference type="OrthoDB" id="413885at2759"/>
<evidence type="ECO:0000313" key="5">
    <source>
        <dbReference type="Proteomes" id="UP000799770"/>
    </source>
</evidence>
<accession>A0A6A5ZT44</accession>
<dbReference type="PROSITE" id="PS00624">
    <property type="entry name" value="GMC_OXRED_2"/>
    <property type="match status" value="1"/>
</dbReference>
<dbReference type="Gene3D" id="3.50.50.60">
    <property type="entry name" value="FAD/NAD(P)-binding domain"/>
    <property type="match status" value="2"/>
</dbReference>
<organism evidence="4 5">
    <name type="scientific">Lophiotrema nucula</name>
    <dbReference type="NCBI Taxonomy" id="690887"/>
    <lineage>
        <taxon>Eukaryota</taxon>
        <taxon>Fungi</taxon>
        <taxon>Dikarya</taxon>
        <taxon>Ascomycota</taxon>
        <taxon>Pezizomycotina</taxon>
        <taxon>Dothideomycetes</taxon>
        <taxon>Pleosporomycetidae</taxon>
        <taxon>Pleosporales</taxon>
        <taxon>Lophiotremataceae</taxon>
        <taxon>Lophiotrema</taxon>
    </lineage>
</organism>
<evidence type="ECO:0000313" key="4">
    <source>
        <dbReference type="EMBL" id="KAF2122416.1"/>
    </source>
</evidence>
<dbReference type="SUPFAM" id="SSF54373">
    <property type="entry name" value="FAD-linked reductases, C-terminal domain"/>
    <property type="match status" value="1"/>
</dbReference>
<dbReference type="Proteomes" id="UP000799770">
    <property type="component" value="Unassembled WGS sequence"/>
</dbReference>
<dbReference type="AlphaFoldDB" id="A0A6A5ZT44"/>
<keyword evidence="5" id="KW-1185">Reference proteome</keyword>
<reference evidence="4" key="1">
    <citation type="journal article" date="2020" name="Stud. Mycol.">
        <title>101 Dothideomycetes genomes: a test case for predicting lifestyles and emergence of pathogens.</title>
        <authorList>
            <person name="Haridas S."/>
            <person name="Albert R."/>
            <person name="Binder M."/>
            <person name="Bloem J."/>
            <person name="Labutti K."/>
            <person name="Salamov A."/>
            <person name="Andreopoulos B."/>
            <person name="Baker S."/>
            <person name="Barry K."/>
            <person name="Bills G."/>
            <person name="Bluhm B."/>
            <person name="Cannon C."/>
            <person name="Castanera R."/>
            <person name="Culley D."/>
            <person name="Daum C."/>
            <person name="Ezra D."/>
            <person name="Gonzalez J."/>
            <person name="Henrissat B."/>
            <person name="Kuo A."/>
            <person name="Liang C."/>
            <person name="Lipzen A."/>
            <person name="Lutzoni F."/>
            <person name="Magnuson J."/>
            <person name="Mondo S."/>
            <person name="Nolan M."/>
            <person name="Ohm R."/>
            <person name="Pangilinan J."/>
            <person name="Park H.-J."/>
            <person name="Ramirez L."/>
            <person name="Alfaro M."/>
            <person name="Sun H."/>
            <person name="Tritt A."/>
            <person name="Yoshinaga Y."/>
            <person name="Zwiers L.-H."/>
            <person name="Turgeon B."/>
            <person name="Goodwin S."/>
            <person name="Spatafora J."/>
            <person name="Crous P."/>
            <person name="Grigoriev I."/>
        </authorList>
    </citation>
    <scope>NUCLEOTIDE SEQUENCE</scope>
    <source>
        <strain evidence="4">CBS 627.86</strain>
    </source>
</reference>
<evidence type="ECO:0000259" key="3">
    <source>
        <dbReference type="PROSITE" id="PS00624"/>
    </source>
</evidence>
<feature type="domain" description="Glucose-methanol-choline oxidoreductase N-terminal" evidence="3">
    <location>
        <begin position="274"/>
        <end position="288"/>
    </location>
</feature>
<feature type="domain" description="Glucose-methanol-choline oxidoreductase N-terminal" evidence="2">
    <location>
        <begin position="107"/>
        <end position="130"/>
    </location>
</feature>
<dbReference type="PANTHER" id="PTHR47190:SF4">
    <property type="entry name" value="DEHYDROGENASE, PUTATIVE-RELATED"/>
    <property type="match status" value="1"/>
</dbReference>